<accession>A0A4Y2MTQ0</accession>
<organism evidence="1 2">
    <name type="scientific">Araneus ventricosus</name>
    <name type="common">Orbweaver spider</name>
    <name type="synonym">Epeira ventricosa</name>
    <dbReference type="NCBI Taxonomy" id="182803"/>
    <lineage>
        <taxon>Eukaryota</taxon>
        <taxon>Metazoa</taxon>
        <taxon>Ecdysozoa</taxon>
        <taxon>Arthropoda</taxon>
        <taxon>Chelicerata</taxon>
        <taxon>Arachnida</taxon>
        <taxon>Araneae</taxon>
        <taxon>Araneomorphae</taxon>
        <taxon>Entelegynae</taxon>
        <taxon>Araneoidea</taxon>
        <taxon>Araneidae</taxon>
        <taxon>Araneus</taxon>
    </lineage>
</organism>
<dbReference type="Proteomes" id="UP000499080">
    <property type="component" value="Unassembled WGS sequence"/>
</dbReference>
<evidence type="ECO:0000313" key="1">
    <source>
        <dbReference type="EMBL" id="GBN29909.1"/>
    </source>
</evidence>
<proteinExistence type="predicted"/>
<comment type="caution">
    <text evidence="1">The sequence shown here is derived from an EMBL/GenBank/DDBJ whole genome shotgun (WGS) entry which is preliminary data.</text>
</comment>
<protein>
    <submittedName>
        <fullName evidence="1">Uncharacterized protein</fullName>
    </submittedName>
</protein>
<sequence>MMNGIFIPIHQSMSALQDKRNACYGLRDFIQCFIANTFESRKIWSESFSRLQSISNTFTTHRLSRIIQEKLLINKHLSSGWIRVHTAHIGNETADSLARRAVMEGISTPVPLPLCYSRNILLQDLLYQLKSGWDSAYTGRLIHELLPDPSLKHRKWSRFEIMFFSDHGHFTTYLHRFHLRSTDLCNCEEVSSPIHFATSCPLTSYWQFSTPICNNLFIWE</sequence>
<reference evidence="1 2" key="1">
    <citation type="journal article" date="2019" name="Sci. Rep.">
        <title>Orb-weaving spider Araneus ventricosus genome elucidates the spidroin gene catalogue.</title>
        <authorList>
            <person name="Kono N."/>
            <person name="Nakamura H."/>
            <person name="Ohtoshi R."/>
            <person name="Moran D.A.P."/>
            <person name="Shinohara A."/>
            <person name="Yoshida Y."/>
            <person name="Fujiwara M."/>
            <person name="Mori M."/>
            <person name="Tomita M."/>
            <person name="Arakawa K."/>
        </authorList>
    </citation>
    <scope>NUCLEOTIDE SEQUENCE [LARGE SCALE GENOMIC DNA]</scope>
</reference>
<evidence type="ECO:0000313" key="2">
    <source>
        <dbReference type="Proteomes" id="UP000499080"/>
    </source>
</evidence>
<gene>
    <name evidence="1" type="ORF">AVEN_253446_1</name>
</gene>
<dbReference type="AlphaFoldDB" id="A0A4Y2MTQ0"/>
<keyword evidence="2" id="KW-1185">Reference proteome</keyword>
<name>A0A4Y2MTQ0_ARAVE</name>
<dbReference type="EMBL" id="BGPR01007839">
    <property type="protein sequence ID" value="GBN29909.1"/>
    <property type="molecule type" value="Genomic_DNA"/>
</dbReference>